<organism evidence="10 11">
    <name type="scientific">Malassezia nana</name>
    <dbReference type="NCBI Taxonomy" id="180528"/>
    <lineage>
        <taxon>Eukaryota</taxon>
        <taxon>Fungi</taxon>
        <taxon>Dikarya</taxon>
        <taxon>Basidiomycota</taxon>
        <taxon>Ustilaginomycotina</taxon>
        <taxon>Malasseziomycetes</taxon>
        <taxon>Malasseziales</taxon>
        <taxon>Malasseziaceae</taxon>
        <taxon>Malassezia</taxon>
    </lineage>
</organism>
<dbReference type="GO" id="GO:0071051">
    <property type="term" value="P:poly(A)-dependent snoRNA 3'-end processing"/>
    <property type="evidence" value="ECO:0007669"/>
    <property type="project" value="TreeGrafter"/>
</dbReference>
<dbReference type="GO" id="GO:0000177">
    <property type="term" value="C:cytoplasmic exosome (RNase complex)"/>
    <property type="evidence" value="ECO:0007669"/>
    <property type="project" value="TreeGrafter"/>
</dbReference>
<dbReference type="GO" id="GO:0000176">
    <property type="term" value="C:nuclear exosome (RNase complex)"/>
    <property type="evidence" value="ECO:0007669"/>
    <property type="project" value="TreeGrafter"/>
</dbReference>
<dbReference type="InterPro" id="IPR020568">
    <property type="entry name" value="Ribosomal_Su5_D2-typ_SF"/>
</dbReference>
<dbReference type="GO" id="GO:0005730">
    <property type="term" value="C:nucleolus"/>
    <property type="evidence" value="ECO:0007669"/>
    <property type="project" value="TreeGrafter"/>
</dbReference>
<dbReference type="EMBL" id="CP119893">
    <property type="protein sequence ID" value="WFD26232.1"/>
    <property type="molecule type" value="Genomic_DNA"/>
</dbReference>
<dbReference type="Gene3D" id="3.30.230.70">
    <property type="entry name" value="GHMP Kinase, N-terminal domain"/>
    <property type="match status" value="1"/>
</dbReference>
<accession>A0AAF0EGW6</accession>
<evidence type="ECO:0000256" key="8">
    <source>
        <dbReference type="ARBA" id="ARBA00023242"/>
    </source>
</evidence>
<dbReference type="PANTHER" id="PTHR11953">
    <property type="entry name" value="EXOSOME COMPLEX COMPONENT"/>
    <property type="match status" value="1"/>
</dbReference>
<keyword evidence="5" id="KW-0698">rRNA processing</keyword>
<keyword evidence="4" id="KW-0963">Cytoplasm</keyword>
<gene>
    <name evidence="10" type="primary">MTR3</name>
    <name evidence="10" type="ORF">MNAN1_001209</name>
</gene>
<dbReference type="GO" id="GO:0006364">
    <property type="term" value="P:rRNA processing"/>
    <property type="evidence" value="ECO:0007669"/>
    <property type="project" value="UniProtKB-KW"/>
</dbReference>
<dbReference type="GO" id="GO:0016075">
    <property type="term" value="P:rRNA catabolic process"/>
    <property type="evidence" value="ECO:0007669"/>
    <property type="project" value="TreeGrafter"/>
</dbReference>
<keyword evidence="7" id="KW-0694">RNA-binding</keyword>
<evidence type="ECO:0000259" key="9">
    <source>
        <dbReference type="Pfam" id="PF01138"/>
    </source>
</evidence>
<dbReference type="PANTHER" id="PTHR11953:SF2">
    <property type="entry name" value="EXOSOME COMPLEX COMPONENT MTR3"/>
    <property type="match status" value="1"/>
</dbReference>
<evidence type="ECO:0000256" key="3">
    <source>
        <dbReference type="ARBA" id="ARBA00006678"/>
    </source>
</evidence>
<evidence type="ECO:0000313" key="10">
    <source>
        <dbReference type="EMBL" id="WFD26232.1"/>
    </source>
</evidence>
<evidence type="ECO:0000256" key="1">
    <source>
        <dbReference type="ARBA" id="ARBA00004123"/>
    </source>
</evidence>
<keyword evidence="6" id="KW-0271">Exosome</keyword>
<dbReference type="AlphaFoldDB" id="A0AAF0EGW6"/>
<dbReference type="Pfam" id="PF01138">
    <property type="entry name" value="RNase_PH"/>
    <property type="match status" value="1"/>
</dbReference>
<name>A0AAF0EGW6_9BASI</name>
<evidence type="ECO:0000256" key="4">
    <source>
        <dbReference type="ARBA" id="ARBA00022490"/>
    </source>
</evidence>
<keyword evidence="11" id="KW-1185">Reference proteome</keyword>
<dbReference type="SUPFAM" id="SSF54211">
    <property type="entry name" value="Ribosomal protein S5 domain 2-like"/>
    <property type="match status" value="1"/>
</dbReference>
<dbReference type="GO" id="GO:0003723">
    <property type="term" value="F:RNA binding"/>
    <property type="evidence" value="ECO:0007669"/>
    <property type="project" value="UniProtKB-KW"/>
</dbReference>
<dbReference type="InterPro" id="IPR001247">
    <property type="entry name" value="ExoRNase_PH_dom1"/>
</dbReference>
<evidence type="ECO:0000256" key="7">
    <source>
        <dbReference type="ARBA" id="ARBA00022884"/>
    </source>
</evidence>
<dbReference type="InterPro" id="IPR027408">
    <property type="entry name" value="PNPase/RNase_PH_dom_sf"/>
</dbReference>
<dbReference type="InterPro" id="IPR050080">
    <property type="entry name" value="RNase_PH"/>
</dbReference>
<evidence type="ECO:0000256" key="2">
    <source>
        <dbReference type="ARBA" id="ARBA00004496"/>
    </source>
</evidence>
<dbReference type="Proteomes" id="UP001213623">
    <property type="component" value="Chromosome 2"/>
</dbReference>
<evidence type="ECO:0000256" key="6">
    <source>
        <dbReference type="ARBA" id="ARBA00022835"/>
    </source>
</evidence>
<reference evidence="10" key="1">
    <citation type="submission" date="2023-03" db="EMBL/GenBank/DDBJ databases">
        <title>Mating type loci evolution in Malassezia.</title>
        <authorList>
            <person name="Coelho M.A."/>
        </authorList>
    </citation>
    <scope>NUCLEOTIDE SEQUENCE</scope>
    <source>
        <strain evidence="10">CBS 9557</strain>
    </source>
</reference>
<dbReference type="GO" id="GO:0071028">
    <property type="term" value="P:nuclear mRNA surveillance"/>
    <property type="evidence" value="ECO:0007669"/>
    <property type="project" value="TreeGrafter"/>
</dbReference>
<evidence type="ECO:0000313" key="11">
    <source>
        <dbReference type="Proteomes" id="UP001213623"/>
    </source>
</evidence>
<feature type="domain" description="Exoribonuclease phosphorolytic" evidence="9">
    <location>
        <begin position="5"/>
        <end position="87"/>
    </location>
</feature>
<evidence type="ECO:0000256" key="5">
    <source>
        <dbReference type="ARBA" id="ARBA00022552"/>
    </source>
</evidence>
<comment type="subcellular location">
    <subcellularLocation>
        <location evidence="2">Cytoplasm</location>
    </subcellularLocation>
    <subcellularLocation>
        <location evidence="1">Nucleus</location>
    </subcellularLocation>
</comment>
<dbReference type="GO" id="GO:0034475">
    <property type="term" value="P:U4 snRNA 3'-end processing"/>
    <property type="evidence" value="ECO:0007669"/>
    <property type="project" value="TreeGrafter"/>
</dbReference>
<comment type="similarity">
    <text evidence="3">Belongs to the RNase PH family.</text>
</comment>
<sequence>MWTELNVLFQLAPFSYTERVKPGKESELSGCASLVQQALLPALRLELLPKSSIDVHITVLDSDTSSLGLVALGVSAASTALAQAGIEMLGLVMGSSAVCTDMELTKERSRHSTRARRV</sequence>
<protein>
    <submittedName>
        <fullName evidence="10">3'-5'-exoribonuclease</fullName>
    </submittedName>
</protein>
<keyword evidence="8" id="KW-0539">Nucleus</keyword>
<proteinExistence type="inferred from homology"/>